<proteinExistence type="predicted"/>
<dbReference type="InterPro" id="IPR014001">
    <property type="entry name" value="Helicase_ATP-bd"/>
</dbReference>
<keyword evidence="3 8" id="KW-0347">Helicase</keyword>
<dbReference type="SUPFAM" id="SSF52540">
    <property type="entry name" value="P-loop containing nucleoside triphosphate hydrolases"/>
    <property type="match status" value="1"/>
</dbReference>
<sequence length="911" mass="100315">MSEAQNPQTERAAFAAMLPFPMDPFQVRACDALEGGHGVLVCAPTGAGKTVVGEFAVHLALSSGRKCFYTTPIKALSNQKYNDLVARYDRDTVGLLTGDQSINSEAPVVVMTTEVLRNMLYAGSDTLRGLSHVVMDEVHFLADRFRGAVWEEVILHLADDVALVSLSATVSNAEEFGAWMETVRGDTTVIVDETRPVPLWQHMLVGPRLLDLFPSRSTGKGSRALNPDLLVHVRKRLAAAGAERGHYRQSNRDRGRFRGGNGARFRPPGRAEIIARLDGEGLLPAITFVFSRAGCDAAVGQCVRAGLALTTEAEAKEIRAIITRHTGELPPADLQVLGFSGWCTALERGIAAHHAGMLPAFRHTVEELFVKGLVRAVFATETLALGINMPARTVVLESLVKFNGDTHADLTPGEYTQLTGRAGRRGIDIEGHAVVLWQPGVDPEMVAGLASTRTFPLRSSFAPGYNMAINLLRQRPAEDARALLERSFAQFQTDRSVVGAARTVERNERELERLEGRVDCHLGDFAEYARLRRGISQREKDLERSATAERRDAAASSLVKLRRGDVIVIPSGRRAGVAAVVEPDREFDDPRPLVITDSAWAGRVTLRDFPIPVQTLGAVRLPRHIDFRSAQVRRDLASTLRNLGYTPPHRAPGRKGKKAAAANDKELARMRRTLKAHPCHSCEEREEHARWFERYDRLKADTDRLRRQMNLASSSLARTFDRIVTLLTERGYVSEASDTADSTVTEEGEWLSRIYSESDLLVAEALRRGIWKGLGPAELAATVSAVVFETRREGVTAGHVPTAPLRRSLADTMRIWEEIHSDELRHKLPTMREPDAGFVHAAYLWATEAPLVEALLAANEISAGDFVRWCRQLIDLLDQIRIAAPDREVRSTAGKAIAAVRRGVVAVDADE</sequence>
<dbReference type="InterPro" id="IPR058621">
    <property type="entry name" value="SH3_HelY"/>
</dbReference>
<evidence type="ECO:0000256" key="5">
    <source>
        <dbReference type="SAM" id="Coils"/>
    </source>
</evidence>
<dbReference type="Pfam" id="PF00271">
    <property type="entry name" value="Helicase_C"/>
    <property type="match status" value="1"/>
</dbReference>
<dbReference type="InterPro" id="IPR012961">
    <property type="entry name" value="Ski2/MTR4_C"/>
</dbReference>
<dbReference type="PROSITE" id="PS51192">
    <property type="entry name" value="HELICASE_ATP_BIND_1"/>
    <property type="match status" value="1"/>
</dbReference>
<evidence type="ECO:0000313" key="9">
    <source>
        <dbReference type="Proteomes" id="UP000567922"/>
    </source>
</evidence>
<dbReference type="InterPro" id="IPR011545">
    <property type="entry name" value="DEAD/DEAH_box_helicase_dom"/>
</dbReference>
<dbReference type="EC" id="3.6.4.-" evidence="8"/>
<dbReference type="AlphaFoldDB" id="A0A839RM89"/>
<evidence type="ECO:0000259" key="6">
    <source>
        <dbReference type="PROSITE" id="PS51192"/>
    </source>
</evidence>
<dbReference type="SMART" id="SM00487">
    <property type="entry name" value="DEXDc"/>
    <property type="match status" value="1"/>
</dbReference>
<gene>
    <name evidence="8" type="ORF">FHU29_001708</name>
</gene>
<evidence type="ECO:0000256" key="1">
    <source>
        <dbReference type="ARBA" id="ARBA00022741"/>
    </source>
</evidence>
<dbReference type="GO" id="GO:0055087">
    <property type="term" value="C:Ski complex"/>
    <property type="evidence" value="ECO:0007669"/>
    <property type="project" value="TreeGrafter"/>
</dbReference>
<accession>A0A839RM89</accession>
<evidence type="ECO:0000256" key="2">
    <source>
        <dbReference type="ARBA" id="ARBA00022801"/>
    </source>
</evidence>
<dbReference type="Gene3D" id="3.40.50.300">
    <property type="entry name" value="P-loop containing nucleotide triphosphate hydrolases"/>
    <property type="match status" value="2"/>
</dbReference>
<dbReference type="PANTHER" id="PTHR12131">
    <property type="entry name" value="ATP-DEPENDENT RNA AND DNA HELICASE"/>
    <property type="match status" value="1"/>
</dbReference>
<feature type="domain" description="Helicase ATP-binding" evidence="6">
    <location>
        <begin position="30"/>
        <end position="188"/>
    </location>
</feature>
<evidence type="ECO:0000256" key="4">
    <source>
        <dbReference type="ARBA" id="ARBA00022840"/>
    </source>
</evidence>
<dbReference type="Pfam" id="PF08148">
    <property type="entry name" value="DSHCT"/>
    <property type="match status" value="1"/>
</dbReference>
<dbReference type="GO" id="GO:0016787">
    <property type="term" value="F:hydrolase activity"/>
    <property type="evidence" value="ECO:0007669"/>
    <property type="project" value="UniProtKB-KW"/>
</dbReference>
<dbReference type="SMART" id="SM00490">
    <property type="entry name" value="HELICc"/>
    <property type="match status" value="1"/>
</dbReference>
<evidence type="ECO:0000259" key="7">
    <source>
        <dbReference type="PROSITE" id="PS51194"/>
    </source>
</evidence>
<dbReference type="PANTHER" id="PTHR12131:SF1">
    <property type="entry name" value="ATP-DEPENDENT RNA HELICASE SUPV3L1, MITOCHONDRIAL-RELATED"/>
    <property type="match status" value="1"/>
</dbReference>
<dbReference type="Pfam" id="PF26090">
    <property type="entry name" value="SH3_HelY"/>
    <property type="match status" value="1"/>
</dbReference>
<dbReference type="GO" id="GO:0070478">
    <property type="term" value="P:nuclear-transcribed mRNA catabolic process, 3'-5' exonucleolytic nonsense-mediated decay"/>
    <property type="evidence" value="ECO:0007669"/>
    <property type="project" value="TreeGrafter"/>
</dbReference>
<dbReference type="InterPro" id="IPR027417">
    <property type="entry name" value="P-loop_NTPase"/>
</dbReference>
<keyword evidence="9" id="KW-1185">Reference proteome</keyword>
<dbReference type="GO" id="GO:0003676">
    <property type="term" value="F:nucleic acid binding"/>
    <property type="evidence" value="ECO:0007669"/>
    <property type="project" value="InterPro"/>
</dbReference>
<dbReference type="Gene3D" id="1.10.3380.30">
    <property type="match status" value="1"/>
</dbReference>
<keyword evidence="1" id="KW-0547">Nucleotide-binding</keyword>
<keyword evidence="5" id="KW-0175">Coiled coil</keyword>
<dbReference type="GO" id="GO:0004386">
    <property type="term" value="F:helicase activity"/>
    <property type="evidence" value="ECO:0007669"/>
    <property type="project" value="UniProtKB-KW"/>
</dbReference>
<protein>
    <submittedName>
        <fullName evidence="8">ATP-dependent RNA helicase HelY</fullName>
        <ecNumber evidence="8">3.6.4.-</ecNumber>
    </submittedName>
</protein>
<dbReference type="Pfam" id="PF00270">
    <property type="entry name" value="DEAD"/>
    <property type="match status" value="1"/>
</dbReference>
<dbReference type="SMART" id="SM01142">
    <property type="entry name" value="DSHCT"/>
    <property type="match status" value="1"/>
</dbReference>
<dbReference type="InterPro" id="IPR050699">
    <property type="entry name" value="RNA-DNA_Helicase"/>
</dbReference>
<comment type="caution">
    <text evidence="8">The sequence shown here is derived from an EMBL/GenBank/DDBJ whole genome shotgun (WGS) entry which is preliminary data.</text>
</comment>
<evidence type="ECO:0000256" key="3">
    <source>
        <dbReference type="ARBA" id="ARBA00022806"/>
    </source>
</evidence>
<dbReference type="Proteomes" id="UP000567922">
    <property type="component" value="Unassembled WGS sequence"/>
</dbReference>
<dbReference type="GO" id="GO:0005524">
    <property type="term" value="F:ATP binding"/>
    <property type="evidence" value="ECO:0007669"/>
    <property type="project" value="UniProtKB-KW"/>
</dbReference>
<dbReference type="CDD" id="cd18795">
    <property type="entry name" value="SF2_C_Ski2"/>
    <property type="match status" value="1"/>
</dbReference>
<keyword evidence="4" id="KW-0067">ATP-binding</keyword>
<keyword evidence="2 8" id="KW-0378">Hydrolase</keyword>
<feature type="domain" description="Helicase C-terminal" evidence="7">
    <location>
        <begin position="310"/>
        <end position="473"/>
    </location>
</feature>
<name>A0A839RM89_9ACTN</name>
<reference evidence="8 9" key="1">
    <citation type="submission" date="2020-08" db="EMBL/GenBank/DDBJ databases">
        <title>Sequencing the genomes of 1000 actinobacteria strains.</title>
        <authorList>
            <person name="Klenk H.-P."/>
        </authorList>
    </citation>
    <scope>NUCLEOTIDE SEQUENCE [LARGE SCALE GENOMIC DNA]</scope>
    <source>
        <strain evidence="8 9">DSM 45258</strain>
    </source>
</reference>
<evidence type="ECO:0000313" key="8">
    <source>
        <dbReference type="EMBL" id="MBB3037274.1"/>
    </source>
</evidence>
<dbReference type="InterPro" id="IPR001650">
    <property type="entry name" value="Helicase_C-like"/>
</dbReference>
<dbReference type="PROSITE" id="PS51194">
    <property type="entry name" value="HELICASE_CTER"/>
    <property type="match status" value="1"/>
</dbReference>
<feature type="coiled-coil region" evidence="5">
    <location>
        <begin position="497"/>
        <end position="524"/>
    </location>
</feature>
<organism evidence="8 9">
    <name type="scientific">Hoyosella altamirensis</name>
    <dbReference type="NCBI Taxonomy" id="616997"/>
    <lineage>
        <taxon>Bacteria</taxon>
        <taxon>Bacillati</taxon>
        <taxon>Actinomycetota</taxon>
        <taxon>Actinomycetes</taxon>
        <taxon>Mycobacteriales</taxon>
        <taxon>Hoyosellaceae</taxon>
        <taxon>Hoyosella</taxon>
    </lineage>
</organism>
<dbReference type="EMBL" id="JACHWS010000001">
    <property type="protein sequence ID" value="MBB3037274.1"/>
    <property type="molecule type" value="Genomic_DNA"/>
</dbReference>